<dbReference type="InterPro" id="IPR046357">
    <property type="entry name" value="PPIase_dom_sf"/>
</dbReference>
<evidence type="ECO:0000259" key="3">
    <source>
        <dbReference type="Pfam" id="PF13145"/>
    </source>
</evidence>
<accession>A0A2S8SUB1</accession>
<dbReference type="Gene3D" id="3.10.50.40">
    <property type="match status" value="1"/>
</dbReference>
<dbReference type="RefSeq" id="WP_105483177.1">
    <property type="nucleotide sequence ID" value="NZ_NIGF01000005.1"/>
</dbReference>
<dbReference type="InterPro" id="IPR027304">
    <property type="entry name" value="Trigger_fact/SurA_dom_sf"/>
</dbReference>
<dbReference type="SUPFAM" id="SSF109998">
    <property type="entry name" value="Triger factor/SurA peptide-binding domain-like"/>
    <property type="match status" value="1"/>
</dbReference>
<feature type="compositionally biased region" description="Low complexity" evidence="1">
    <location>
        <begin position="362"/>
        <end position="396"/>
    </location>
</feature>
<dbReference type="InterPro" id="IPR000297">
    <property type="entry name" value="PPIase_PpiC"/>
</dbReference>
<dbReference type="PANTHER" id="PTHR47245:SF2">
    <property type="entry name" value="PEPTIDYL-PROLYL CIS-TRANS ISOMERASE HP_0175-RELATED"/>
    <property type="match status" value="1"/>
</dbReference>
<evidence type="ECO:0000256" key="2">
    <source>
        <dbReference type="SAM" id="SignalP"/>
    </source>
</evidence>
<protein>
    <submittedName>
        <fullName evidence="4">PPIC-type PPIASE domain-containing protein</fullName>
    </submittedName>
</protein>
<dbReference type="OrthoDB" id="14196at2"/>
<evidence type="ECO:0000313" key="5">
    <source>
        <dbReference type="Proteomes" id="UP000237684"/>
    </source>
</evidence>
<dbReference type="InParanoid" id="A0A2S8SUB1"/>
<dbReference type="Proteomes" id="UP000237684">
    <property type="component" value="Unassembled WGS sequence"/>
</dbReference>
<dbReference type="EMBL" id="NIGF01000005">
    <property type="protein sequence ID" value="PQV64383.1"/>
    <property type="molecule type" value="Genomic_DNA"/>
</dbReference>
<dbReference type="Gene3D" id="1.10.4030.10">
    <property type="entry name" value="Porin chaperone SurA, peptide-binding domain"/>
    <property type="match status" value="1"/>
</dbReference>
<dbReference type="Pfam" id="PF13145">
    <property type="entry name" value="Rotamase_2"/>
    <property type="match status" value="1"/>
</dbReference>
<keyword evidence="5" id="KW-1185">Reference proteome</keyword>
<dbReference type="GO" id="GO:0003755">
    <property type="term" value="F:peptidyl-prolyl cis-trans isomerase activity"/>
    <property type="evidence" value="ECO:0007669"/>
    <property type="project" value="InterPro"/>
</dbReference>
<feature type="region of interest" description="Disordered" evidence="1">
    <location>
        <begin position="359"/>
        <end position="396"/>
    </location>
</feature>
<feature type="domain" description="PpiC" evidence="3">
    <location>
        <begin position="142"/>
        <end position="269"/>
    </location>
</feature>
<reference evidence="4 5" key="1">
    <citation type="journal article" date="2018" name="Syst. Appl. Microbiol.">
        <title>Abditibacterium utsteinense sp. nov., the first cultivated member of candidate phylum FBP, isolated from ice-free Antarctic soil samples.</title>
        <authorList>
            <person name="Tahon G."/>
            <person name="Tytgat B."/>
            <person name="Lebbe L."/>
            <person name="Carlier A."/>
            <person name="Willems A."/>
        </authorList>
    </citation>
    <scope>NUCLEOTIDE SEQUENCE [LARGE SCALE GENOMIC DNA]</scope>
    <source>
        <strain evidence="4 5">LMG 29911</strain>
    </source>
</reference>
<name>A0A2S8SUB1_9BACT</name>
<dbReference type="InterPro" id="IPR050245">
    <property type="entry name" value="PrsA_foldase"/>
</dbReference>
<keyword evidence="2" id="KW-0732">Signal</keyword>
<dbReference type="PANTHER" id="PTHR47245">
    <property type="entry name" value="PEPTIDYLPROLYL ISOMERASE"/>
    <property type="match status" value="1"/>
</dbReference>
<feature type="chain" id="PRO_5015641014" evidence="2">
    <location>
        <begin position="25"/>
        <end position="396"/>
    </location>
</feature>
<feature type="signal peptide" evidence="2">
    <location>
        <begin position="1"/>
        <end position="24"/>
    </location>
</feature>
<sequence>MKHSFKPGFALAGLTCALFGATLAGCNNGGATGAGGASSDTLATVGSAKVTRADLTTFLEAQGGEQALPILIDTQLVMEALKAKSLDVTDAEVDAEVARLQANNPAIAEVMKAGGAKLDVLKTQVKSQLAAQKLLTAGITATDAQVKSFFEKNRSFYDVPEKTTVGMLLASSKTRADLMAQQLQKKTKTLVELVAEQKKAADPVAANSTEGEQLSRFPAPISARVAPLLAKLQKGGVTPVQKFAEQAYAVFVLADKTPAVKADLAKIRPQVEADYKSAEVAKKTVKINPQNPPFDETLRRTFESVKMQNPNATLHDALNYINQTTANELIAGLRSGGSVQIDDANYAKVATQYQAKAAATDATGNSASGNSATGNTATGASATGNAATPNAAPTAP</sequence>
<organism evidence="4 5">
    <name type="scientific">Abditibacterium utsteinense</name>
    <dbReference type="NCBI Taxonomy" id="1960156"/>
    <lineage>
        <taxon>Bacteria</taxon>
        <taxon>Pseudomonadati</taxon>
        <taxon>Abditibacteriota</taxon>
        <taxon>Abditibacteriia</taxon>
        <taxon>Abditibacteriales</taxon>
        <taxon>Abditibacteriaceae</taxon>
        <taxon>Abditibacterium</taxon>
    </lineage>
</organism>
<proteinExistence type="predicted"/>
<evidence type="ECO:0000313" key="4">
    <source>
        <dbReference type="EMBL" id="PQV64383.1"/>
    </source>
</evidence>
<dbReference type="PROSITE" id="PS51257">
    <property type="entry name" value="PROKAR_LIPOPROTEIN"/>
    <property type="match status" value="1"/>
</dbReference>
<evidence type="ECO:0000256" key="1">
    <source>
        <dbReference type="SAM" id="MobiDB-lite"/>
    </source>
</evidence>
<dbReference type="AlphaFoldDB" id="A0A2S8SUB1"/>
<comment type="caution">
    <text evidence="4">The sequence shown here is derived from an EMBL/GenBank/DDBJ whole genome shotgun (WGS) entry which is preliminary data.</text>
</comment>
<gene>
    <name evidence="4" type="ORF">B1R32_10564</name>
</gene>